<dbReference type="Pfam" id="PF14223">
    <property type="entry name" value="Retrotran_gag_2"/>
    <property type="match status" value="1"/>
</dbReference>
<dbReference type="Pfam" id="PF25597">
    <property type="entry name" value="SH3_retrovirus"/>
    <property type="match status" value="1"/>
</dbReference>
<evidence type="ECO:0000256" key="5">
    <source>
        <dbReference type="ARBA" id="ARBA00022723"/>
    </source>
</evidence>
<evidence type="ECO:0000256" key="1">
    <source>
        <dbReference type="ARBA" id="ARBA00002180"/>
    </source>
</evidence>
<evidence type="ECO:0000256" key="16">
    <source>
        <dbReference type="ARBA" id="ARBA00023172"/>
    </source>
</evidence>
<evidence type="ECO:0000256" key="6">
    <source>
        <dbReference type="ARBA" id="ARBA00022741"/>
    </source>
</evidence>
<feature type="compositionally biased region" description="Low complexity" evidence="19">
    <location>
        <begin position="730"/>
        <end position="739"/>
    </location>
</feature>
<dbReference type="Proteomes" id="UP000823941">
    <property type="component" value="Chromosome 5"/>
</dbReference>
<keyword evidence="18" id="KW-0862">Zinc</keyword>
<reference evidence="22 23" key="1">
    <citation type="submission" date="2021-06" db="EMBL/GenBank/DDBJ databases">
        <title>A haploid diamondback moth (Plutella xylostella L.) genome assembly resolves 31 chromosomes and identifies a diamide resistance mutation.</title>
        <authorList>
            <person name="Ward C.M."/>
            <person name="Perry K.D."/>
            <person name="Baker G."/>
            <person name="Powis K."/>
            <person name="Heckel D.G."/>
            <person name="Baxter S.W."/>
        </authorList>
    </citation>
    <scope>NUCLEOTIDE SEQUENCE [LARGE SCALE GENOMIC DNA]</scope>
    <source>
        <strain evidence="22 23">LV</strain>
        <tissue evidence="22">Single pupa</tissue>
    </source>
</reference>
<dbReference type="Pfam" id="PF00665">
    <property type="entry name" value="rve"/>
    <property type="match status" value="1"/>
</dbReference>
<dbReference type="InterPro" id="IPR013103">
    <property type="entry name" value="RVT_2"/>
</dbReference>
<gene>
    <name evidence="22" type="ORF">JYU34_003734</name>
</gene>
<dbReference type="Pfam" id="PF22936">
    <property type="entry name" value="Pol_BBD"/>
    <property type="match status" value="1"/>
</dbReference>
<feature type="compositionally biased region" description="Low complexity" evidence="19">
    <location>
        <begin position="706"/>
        <end position="718"/>
    </location>
</feature>
<evidence type="ECO:0000256" key="10">
    <source>
        <dbReference type="ARBA" id="ARBA00022840"/>
    </source>
</evidence>
<evidence type="ECO:0000259" key="20">
    <source>
        <dbReference type="PROSITE" id="PS50158"/>
    </source>
</evidence>
<feature type="domain" description="Integrase catalytic" evidence="21">
    <location>
        <begin position="433"/>
        <end position="611"/>
    </location>
</feature>
<comment type="function">
    <text evidence="1">The aspartyl protease (PR) mediates the proteolytic cleavages of the Gag and Gag-Pol polyproteins after assembly of the VLP.</text>
</comment>
<keyword evidence="5" id="KW-0479">Metal-binding</keyword>
<dbReference type="EMBL" id="JAHIBW010000005">
    <property type="protein sequence ID" value="KAG7310902.1"/>
    <property type="molecule type" value="Genomic_DNA"/>
</dbReference>
<comment type="caution">
    <text evidence="22">The sequence shown here is derived from an EMBL/GenBank/DDBJ whole genome shotgun (WGS) entry which is preliminary data.</text>
</comment>
<evidence type="ECO:0000256" key="11">
    <source>
        <dbReference type="ARBA" id="ARBA00022842"/>
    </source>
</evidence>
<evidence type="ECO:0008006" key="24">
    <source>
        <dbReference type="Google" id="ProtNLM"/>
    </source>
</evidence>
<evidence type="ECO:0000256" key="2">
    <source>
        <dbReference type="ARBA" id="ARBA00022612"/>
    </source>
</evidence>
<dbReference type="Pfam" id="PF07727">
    <property type="entry name" value="RVT_2"/>
    <property type="match status" value="1"/>
</dbReference>
<evidence type="ECO:0000256" key="9">
    <source>
        <dbReference type="ARBA" id="ARBA00022801"/>
    </source>
</evidence>
<dbReference type="CDD" id="cd09272">
    <property type="entry name" value="RNase_HI_RT_Ty1"/>
    <property type="match status" value="1"/>
</dbReference>
<evidence type="ECO:0000256" key="12">
    <source>
        <dbReference type="ARBA" id="ARBA00022908"/>
    </source>
</evidence>
<organism evidence="22 23">
    <name type="scientific">Plutella xylostella</name>
    <name type="common">Diamondback moth</name>
    <name type="synonym">Plutella maculipennis</name>
    <dbReference type="NCBI Taxonomy" id="51655"/>
    <lineage>
        <taxon>Eukaryota</taxon>
        <taxon>Metazoa</taxon>
        <taxon>Ecdysozoa</taxon>
        <taxon>Arthropoda</taxon>
        <taxon>Hexapoda</taxon>
        <taxon>Insecta</taxon>
        <taxon>Pterygota</taxon>
        <taxon>Neoptera</taxon>
        <taxon>Endopterygota</taxon>
        <taxon>Lepidoptera</taxon>
        <taxon>Glossata</taxon>
        <taxon>Ditrysia</taxon>
        <taxon>Yponomeutoidea</taxon>
        <taxon>Plutellidae</taxon>
        <taxon>Plutella</taxon>
    </lineage>
</organism>
<feature type="domain" description="CCHC-type" evidence="20">
    <location>
        <begin position="182"/>
        <end position="198"/>
    </location>
</feature>
<dbReference type="InterPro" id="IPR012337">
    <property type="entry name" value="RNaseH-like_sf"/>
</dbReference>
<name>A0ABQ7R0V5_PLUXY</name>
<dbReference type="InterPro" id="IPR036875">
    <property type="entry name" value="Znf_CCHC_sf"/>
</dbReference>
<proteinExistence type="predicted"/>
<dbReference type="Gene3D" id="3.30.420.10">
    <property type="entry name" value="Ribonuclease H-like superfamily/Ribonuclease H"/>
    <property type="match status" value="1"/>
</dbReference>
<keyword evidence="6" id="KW-0547">Nucleotide-binding</keyword>
<keyword evidence="10" id="KW-0067">ATP-binding</keyword>
<evidence type="ECO:0000256" key="4">
    <source>
        <dbReference type="ARBA" id="ARBA00022722"/>
    </source>
</evidence>
<feature type="compositionally biased region" description="Polar residues" evidence="19">
    <location>
        <begin position="198"/>
        <end position="213"/>
    </location>
</feature>
<evidence type="ECO:0000256" key="18">
    <source>
        <dbReference type="PROSITE-ProRule" id="PRU00047"/>
    </source>
</evidence>
<dbReference type="Gene3D" id="4.10.60.10">
    <property type="entry name" value="Zinc finger, CCHC-type"/>
    <property type="match status" value="1"/>
</dbReference>
<keyword evidence="17" id="KW-0511">Multifunctional enzyme</keyword>
<keyword evidence="7" id="KW-0064">Aspartyl protease</keyword>
<keyword evidence="23" id="KW-1185">Reference proteome</keyword>
<keyword evidence="14" id="KW-0548">Nucleotidyltransferase</keyword>
<dbReference type="InterPro" id="IPR001584">
    <property type="entry name" value="Integrase_cat-core"/>
</dbReference>
<dbReference type="PROSITE" id="PS50158">
    <property type="entry name" value="ZF_CCHC"/>
    <property type="match status" value="1"/>
</dbReference>
<dbReference type="InterPro" id="IPR001878">
    <property type="entry name" value="Znf_CCHC"/>
</dbReference>
<dbReference type="InterPro" id="IPR057670">
    <property type="entry name" value="SH3_retrovirus"/>
</dbReference>
<keyword evidence="8" id="KW-0255">Endonuclease</keyword>
<dbReference type="Pfam" id="PF13976">
    <property type="entry name" value="gag_pre-integrs"/>
    <property type="match status" value="1"/>
</dbReference>
<evidence type="ECO:0000313" key="23">
    <source>
        <dbReference type="Proteomes" id="UP000823941"/>
    </source>
</evidence>
<keyword evidence="4" id="KW-0540">Nuclease</keyword>
<accession>A0ABQ7R0V5</accession>
<dbReference type="InterPro" id="IPR043502">
    <property type="entry name" value="DNA/RNA_pol_sf"/>
</dbReference>
<evidence type="ECO:0000256" key="8">
    <source>
        <dbReference type="ARBA" id="ARBA00022759"/>
    </source>
</evidence>
<dbReference type="SUPFAM" id="SSF57756">
    <property type="entry name" value="Retrovirus zinc finger-like domains"/>
    <property type="match status" value="1"/>
</dbReference>
<dbReference type="InterPro" id="IPR025724">
    <property type="entry name" value="GAG-pre-integrase_dom"/>
</dbReference>
<keyword evidence="3" id="KW-0645">Protease</keyword>
<sequence length="1296" mass="146673">MDNYTNWKFQMKMLLIHEDLWDCCESESCSDEKRVQKALAKICLSVQPSIFTYVRNASTAYEAWNNLQKAFEDKGLCRRLSLLRIIFATKYDQCQSMEDYIGRVSDVSQQLTDIGAPLDDDFLAVILLSGLPPDYDPLIMALENSDIKLSSQVVKAKLQQECQRRAGKDESATALVAKKNFKCYRCKKPGHSIKNCPKKSSTPSNDNKSTSCQAKGANGALMLNALSAEMRRDRWYLDSGATSHMCGNKSMMTDFRESKPVAVCVANGEQIFTAGQGNVKIQLEKVKTISDVLYVPKLTANLLSVSAITKKGYRVIFDDKSCKIYDDGEVIATASHVNGMYQLNDGTSGREQGNCFVCPQIESDLSSESAVPEEKELSMAAKSGNKTTQDTWHRRLGHLNARSMRLLKNGMCDGVDYDVGKFEACVACVKGKQSHLPFPKASKSRATDVLGLVHTDLCGPMPVQSFSGAKYVLTFIDDYSRKTFVYFLRNKSEVFENFKYFKAMVENQTNKKIKELRSDNGGEYVSSQFREFLKKHGIRHQTTIPHSPQQNGVAERANRTIVEKARCMLQDAGLDQRVWAEAVNTAVYLKNRSPSRAVPGATPEQRWTNQKVNLSHLRTFGCVVYALTENRTKLDSKCKEYIFVGYCEDSKGYRLLDPCNPSKCIKARNVTFFENKFFKKVSNDGDMFYMVELDCSANSSEERMPSDGSAASAGPSPSQQVVPTERRSVVSRASSSELSLSDDETSGSDPTYVPGDSTLDSVDSNFCVSTQDEPLESAHTVMLSHGCDEPMTVSEALNGPEAKHWLTAMQDEYQSFLDNKCWNLAEPIEGQKPVRCKWVFKKKYGLDGKLLRYKARLVAKGYTQKYGLDYDETFSPVIRHSTLRSLFAVAAEFEMDINHLDVKTAFLNGDLKENVYMEQPEGFQVKGSEGKVYKLNKAIYGLKQASRSWYEKITDVLLNKLKFCRLSSEPCVFFQKNDDELMILALYVDDILLFTVPNSKQKIKIKQQLMNEFEMKDLGEVHQFLGMRVAKNSEGIFLDQTMYIEKILERFGMQDCKPAVTPMETKHKLEKATISDANLEYRNLVGCLMYLSVCTRPDITHAVSVLSQFNDCYNLSHWKAAKRVLRYLKGTLNYKLKFTKSGLDVKGYVDADWASCEIDRRSYTGYVFKLGNSVISWESRKQRTVALSSTEAEYMAISDSCKEALFIRTLLYELLGKFSKILIHNDSQSAQKLCKNMMFHARTKHIDVRHHFIRDVIARNIINLCFMPTNDMPADFMTKPVTREKHNYFVQILGLI</sequence>
<keyword evidence="2" id="KW-1188">Viral release from host cell</keyword>
<evidence type="ECO:0000256" key="19">
    <source>
        <dbReference type="SAM" id="MobiDB-lite"/>
    </source>
</evidence>
<dbReference type="SUPFAM" id="SSF53098">
    <property type="entry name" value="Ribonuclease H-like"/>
    <property type="match status" value="1"/>
</dbReference>
<keyword evidence="18" id="KW-0863">Zinc-finger</keyword>
<evidence type="ECO:0000256" key="3">
    <source>
        <dbReference type="ARBA" id="ARBA00022670"/>
    </source>
</evidence>
<protein>
    <recommendedName>
        <fullName evidence="24">Retrovirus-related Pol polyprotein from transposon TNT 1-94</fullName>
    </recommendedName>
</protein>
<feature type="region of interest" description="Disordered" evidence="19">
    <location>
        <begin position="699"/>
        <end position="755"/>
    </location>
</feature>
<evidence type="ECO:0000259" key="21">
    <source>
        <dbReference type="PROSITE" id="PS50994"/>
    </source>
</evidence>
<evidence type="ECO:0000256" key="13">
    <source>
        <dbReference type="ARBA" id="ARBA00022918"/>
    </source>
</evidence>
<dbReference type="InterPro" id="IPR039537">
    <property type="entry name" value="Retrotran_Ty1/copia-like"/>
</dbReference>
<keyword evidence="11" id="KW-0460">Magnesium</keyword>
<keyword evidence="16" id="KW-0233">DNA recombination</keyword>
<keyword evidence="15" id="KW-0917">Virion maturation</keyword>
<dbReference type="SMART" id="SM00343">
    <property type="entry name" value="ZnF_C2HC"/>
    <property type="match status" value="1"/>
</dbReference>
<dbReference type="PANTHER" id="PTHR42648:SF11">
    <property type="entry name" value="TRANSPOSON TY4-P GAG-POL POLYPROTEIN"/>
    <property type="match status" value="1"/>
</dbReference>
<keyword evidence="13" id="KW-0695">RNA-directed DNA polymerase</keyword>
<evidence type="ECO:0000256" key="15">
    <source>
        <dbReference type="ARBA" id="ARBA00023113"/>
    </source>
</evidence>
<dbReference type="InterPro" id="IPR036397">
    <property type="entry name" value="RNaseH_sf"/>
</dbReference>
<evidence type="ECO:0000313" key="22">
    <source>
        <dbReference type="EMBL" id="KAG7310902.1"/>
    </source>
</evidence>
<keyword evidence="14" id="KW-0239">DNA-directed DNA polymerase</keyword>
<dbReference type="PROSITE" id="PS50994">
    <property type="entry name" value="INTEGRASE"/>
    <property type="match status" value="1"/>
</dbReference>
<evidence type="ECO:0000256" key="14">
    <source>
        <dbReference type="ARBA" id="ARBA00022932"/>
    </source>
</evidence>
<keyword evidence="14" id="KW-0808">Transferase</keyword>
<keyword evidence="12" id="KW-0229">DNA integration</keyword>
<feature type="region of interest" description="Disordered" evidence="19">
    <location>
        <begin position="194"/>
        <end position="213"/>
    </location>
</feature>
<evidence type="ECO:0000256" key="7">
    <source>
        <dbReference type="ARBA" id="ARBA00022750"/>
    </source>
</evidence>
<dbReference type="PANTHER" id="PTHR42648">
    <property type="entry name" value="TRANSPOSASE, PUTATIVE-RELATED"/>
    <property type="match status" value="1"/>
</dbReference>
<dbReference type="Pfam" id="PF00098">
    <property type="entry name" value="zf-CCHC"/>
    <property type="match status" value="1"/>
</dbReference>
<dbReference type="InterPro" id="IPR054722">
    <property type="entry name" value="PolX-like_BBD"/>
</dbReference>
<evidence type="ECO:0000256" key="17">
    <source>
        <dbReference type="ARBA" id="ARBA00023268"/>
    </source>
</evidence>
<keyword evidence="9" id="KW-0378">Hydrolase</keyword>
<dbReference type="SUPFAM" id="SSF56672">
    <property type="entry name" value="DNA/RNA polymerases"/>
    <property type="match status" value="1"/>
</dbReference>